<evidence type="ECO:0000256" key="2">
    <source>
        <dbReference type="ARBA" id="ARBA00022450"/>
    </source>
</evidence>
<feature type="domain" description="Carrier" evidence="5">
    <location>
        <begin position="570"/>
        <end position="645"/>
    </location>
</feature>
<dbReference type="PROSITE" id="PS00012">
    <property type="entry name" value="PHOSPHOPANTETHEINE"/>
    <property type="match status" value="1"/>
</dbReference>
<dbReference type="PANTHER" id="PTHR45527">
    <property type="entry name" value="NONRIBOSOMAL PEPTIDE SYNTHETASE"/>
    <property type="match status" value="1"/>
</dbReference>
<feature type="compositionally biased region" description="Low complexity" evidence="4">
    <location>
        <begin position="349"/>
        <end position="383"/>
    </location>
</feature>
<sequence>MTRVPSENTPGLTFEPPSESTPEPASGSAPEPASGAASEGMPEVTFTQQGMWVTEQTVGGGAAYHMPILVHLRGDLDTGALLAACSAVVARHPMLGSVVAEVDNELRLVPGAEVPVRQATISLDFPDSFDSSDDVTGDSLPDPTSSADAPDPSYENRESGENGGNGERYGRAVREAVREEILRAFDLEKGPLARFTLFEVGPGRHLLLFVAHHLVFDGQSKDILVRDLAAFYNGEPPLPLPGIDHGRAERERVAAVLPGAREFWKPRWRDPGETVVLGRALKSRRAGEGRVLRFTVDPSIPPRPAPGPPSVPPSGMSSSPTSVPPPGTSSGTSSASPSGAPSIPPFGTASGPPLSSPSGPASDPFPGTSSGSPSGPSGTPSPGLTRFEVLLAALHTLLLGYGNTAVTTAVDLSTRPPEAAGHVGLFVNELPVASSPSPEATFREFATALRAELREVYRFRQVPLSRAMPRLRPHAALVPVSVSYRTRRDADPVFTGLDASVEWTVFNHAVRGALHLQCVDGPGGLEISLRHDPETVPDAARVADDLRLLLERATHDPDLSLHEILENEMGSVTTLTDQVREIWEEVLGISPIADDDDIFDLGGHSLTITQIIARMRKRLDVEVSLDAFFDNPTIAGIVDSLGVDFPSLVNEGESHGRP</sequence>
<dbReference type="EMBL" id="BAABAQ010000010">
    <property type="protein sequence ID" value="GAA4199722.1"/>
    <property type="molecule type" value="Genomic_DNA"/>
</dbReference>
<keyword evidence="3" id="KW-0597">Phosphoprotein</keyword>
<dbReference type="InterPro" id="IPR001242">
    <property type="entry name" value="Condensation_dom"/>
</dbReference>
<feature type="compositionally biased region" description="Low complexity" evidence="4">
    <location>
        <begin position="328"/>
        <end position="341"/>
    </location>
</feature>
<dbReference type="Gene3D" id="3.30.559.10">
    <property type="entry name" value="Chloramphenicol acetyltransferase-like domain"/>
    <property type="match status" value="1"/>
</dbReference>
<evidence type="ECO:0000256" key="4">
    <source>
        <dbReference type="SAM" id="MobiDB-lite"/>
    </source>
</evidence>
<dbReference type="SMART" id="SM00823">
    <property type="entry name" value="PKS_PP"/>
    <property type="match status" value="1"/>
</dbReference>
<reference evidence="7" key="1">
    <citation type="journal article" date="2019" name="Int. J. Syst. Evol. Microbiol.">
        <title>The Global Catalogue of Microorganisms (GCM) 10K type strain sequencing project: providing services to taxonomists for standard genome sequencing and annotation.</title>
        <authorList>
            <consortium name="The Broad Institute Genomics Platform"/>
            <consortium name="The Broad Institute Genome Sequencing Center for Infectious Disease"/>
            <person name="Wu L."/>
            <person name="Ma J."/>
        </authorList>
    </citation>
    <scope>NUCLEOTIDE SEQUENCE [LARGE SCALE GENOMIC DNA]</scope>
    <source>
        <strain evidence="7">JCM 17388</strain>
    </source>
</reference>
<dbReference type="Gene3D" id="1.10.1200.10">
    <property type="entry name" value="ACP-like"/>
    <property type="match status" value="1"/>
</dbReference>
<protein>
    <recommendedName>
        <fullName evidence="5">Carrier domain-containing protein</fullName>
    </recommendedName>
</protein>
<gene>
    <name evidence="6" type="ORF">GCM10022252_51960</name>
</gene>
<dbReference type="Gene3D" id="3.30.559.30">
    <property type="entry name" value="Nonribosomal peptide synthetase, condensation domain"/>
    <property type="match status" value="1"/>
</dbReference>
<feature type="region of interest" description="Disordered" evidence="4">
    <location>
        <begin position="292"/>
        <end position="383"/>
    </location>
</feature>
<dbReference type="Proteomes" id="UP001501251">
    <property type="component" value="Unassembled WGS sequence"/>
</dbReference>
<dbReference type="Pfam" id="PF00550">
    <property type="entry name" value="PP-binding"/>
    <property type="match status" value="1"/>
</dbReference>
<comment type="caution">
    <text evidence="6">The sequence shown here is derived from an EMBL/GenBank/DDBJ whole genome shotgun (WGS) entry which is preliminary data.</text>
</comment>
<accession>A0ABP8B7H7</accession>
<dbReference type="SUPFAM" id="SSF52777">
    <property type="entry name" value="CoA-dependent acyltransferases"/>
    <property type="match status" value="2"/>
</dbReference>
<dbReference type="InterPro" id="IPR023213">
    <property type="entry name" value="CAT-like_dom_sf"/>
</dbReference>
<feature type="compositionally biased region" description="Pro residues" evidence="4">
    <location>
        <begin position="299"/>
        <end position="312"/>
    </location>
</feature>
<organism evidence="6 7">
    <name type="scientific">Streptosporangium oxazolinicum</name>
    <dbReference type="NCBI Taxonomy" id="909287"/>
    <lineage>
        <taxon>Bacteria</taxon>
        <taxon>Bacillati</taxon>
        <taxon>Actinomycetota</taxon>
        <taxon>Actinomycetes</taxon>
        <taxon>Streptosporangiales</taxon>
        <taxon>Streptosporangiaceae</taxon>
        <taxon>Streptosporangium</taxon>
    </lineage>
</organism>
<dbReference type="InterPro" id="IPR009081">
    <property type="entry name" value="PP-bd_ACP"/>
</dbReference>
<dbReference type="Pfam" id="PF00668">
    <property type="entry name" value="Condensation"/>
    <property type="match status" value="1"/>
</dbReference>
<dbReference type="PROSITE" id="PS50075">
    <property type="entry name" value="CARRIER"/>
    <property type="match status" value="1"/>
</dbReference>
<feature type="compositionally biased region" description="Low complexity" evidence="4">
    <location>
        <begin position="15"/>
        <end position="40"/>
    </location>
</feature>
<feature type="region of interest" description="Disordered" evidence="4">
    <location>
        <begin position="1"/>
        <end position="40"/>
    </location>
</feature>
<feature type="region of interest" description="Disordered" evidence="4">
    <location>
        <begin position="125"/>
        <end position="170"/>
    </location>
</feature>
<dbReference type="InterPro" id="IPR036736">
    <property type="entry name" value="ACP-like_sf"/>
</dbReference>
<feature type="compositionally biased region" description="Polar residues" evidence="4">
    <location>
        <begin position="1"/>
        <end position="11"/>
    </location>
</feature>
<evidence type="ECO:0000259" key="5">
    <source>
        <dbReference type="PROSITE" id="PS50075"/>
    </source>
</evidence>
<keyword evidence="7" id="KW-1185">Reference proteome</keyword>
<evidence type="ECO:0000256" key="1">
    <source>
        <dbReference type="ARBA" id="ARBA00001957"/>
    </source>
</evidence>
<comment type="cofactor">
    <cofactor evidence="1">
        <name>pantetheine 4'-phosphate</name>
        <dbReference type="ChEBI" id="CHEBI:47942"/>
    </cofactor>
</comment>
<evidence type="ECO:0000313" key="7">
    <source>
        <dbReference type="Proteomes" id="UP001501251"/>
    </source>
</evidence>
<keyword evidence="2" id="KW-0596">Phosphopantetheine</keyword>
<dbReference type="SUPFAM" id="SSF47336">
    <property type="entry name" value="ACP-like"/>
    <property type="match status" value="1"/>
</dbReference>
<evidence type="ECO:0000256" key="3">
    <source>
        <dbReference type="ARBA" id="ARBA00022553"/>
    </source>
</evidence>
<dbReference type="InterPro" id="IPR006162">
    <property type="entry name" value="Ppantetheine_attach_site"/>
</dbReference>
<dbReference type="InterPro" id="IPR020806">
    <property type="entry name" value="PKS_PP-bd"/>
</dbReference>
<evidence type="ECO:0000313" key="6">
    <source>
        <dbReference type="EMBL" id="GAA4199722.1"/>
    </source>
</evidence>
<feature type="compositionally biased region" description="Low complexity" evidence="4">
    <location>
        <begin position="138"/>
        <end position="153"/>
    </location>
</feature>
<proteinExistence type="predicted"/>
<name>A0ABP8B7H7_9ACTN</name>
<dbReference type="PANTHER" id="PTHR45527:SF1">
    <property type="entry name" value="FATTY ACID SYNTHASE"/>
    <property type="match status" value="1"/>
</dbReference>